<feature type="region of interest" description="Disordered" evidence="1">
    <location>
        <begin position="48"/>
        <end position="82"/>
    </location>
</feature>
<dbReference type="EMBL" id="BDIP01000075">
    <property type="protein sequence ID" value="GIQ79908.1"/>
    <property type="molecule type" value="Genomic_DNA"/>
</dbReference>
<comment type="caution">
    <text evidence="2">The sequence shown here is derived from an EMBL/GenBank/DDBJ whole genome shotgun (WGS) entry which is preliminary data.</text>
</comment>
<feature type="region of interest" description="Disordered" evidence="1">
    <location>
        <begin position="227"/>
        <end position="271"/>
    </location>
</feature>
<accession>A0A9K3CMM3</accession>
<gene>
    <name evidence="2" type="ORF">KIPB_000615</name>
</gene>
<feature type="compositionally biased region" description="Basic residues" evidence="1">
    <location>
        <begin position="63"/>
        <end position="72"/>
    </location>
</feature>
<evidence type="ECO:0000313" key="3">
    <source>
        <dbReference type="Proteomes" id="UP000265618"/>
    </source>
</evidence>
<name>A0A9K3CMM3_9EUKA</name>
<protein>
    <submittedName>
        <fullName evidence="2">Uncharacterized protein</fullName>
    </submittedName>
</protein>
<organism evidence="2 3">
    <name type="scientific">Kipferlia bialata</name>
    <dbReference type="NCBI Taxonomy" id="797122"/>
    <lineage>
        <taxon>Eukaryota</taxon>
        <taxon>Metamonada</taxon>
        <taxon>Carpediemonas-like organisms</taxon>
        <taxon>Kipferlia</taxon>
    </lineage>
</organism>
<reference evidence="2 3" key="1">
    <citation type="journal article" date="2018" name="PLoS ONE">
        <title>The draft genome of Kipferlia bialata reveals reductive genome evolution in fornicate parasites.</title>
        <authorList>
            <person name="Tanifuji G."/>
            <person name="Takabayashi S."/>
            <person name="Kume K."/>
            <person name="Takagi M."/>
            <person name="Nakayama T."/>
            <person name="Kamikawa R."/>
            <person name="Inagaki Y."/>
            <person name="Hashimoto T."/>
        </authorList>
    </citation>
    <scope>NUCLEOTIDE SEQUENCE [LARGE SCALE GENOMIC DNA]</scope>
    <source>
        <strain evidence="2">NY0173</strain>
    </source>
</reference>
<proteinExistence type="predicted"/>
<dbReference type="Proteomes" id="UP000265618">
    <property type="component" value="Unassembled WGS sequence"/>
</dbReference>
<sequence length="271" mass="30030">MRSSIWDDICPVFKGHPVGEEGHDRNTQCLPITLPALSTADRGHVEAHLPRPHGRRSQSSLHTKAHNSHHTQRVANERRSRSSLSGVYIEGGRNASGSALVVADLTQKNLRLFDSAPPWTEADYNPLPTVPPDPDRFTLLQPRHELFPMSLPKLARVSPLEASIQRRQGYGGTGQYWGNGTAGLLRPPPPRGADTLCDLSPIPEYKLHPAGNTPLPCEDWMRKQRGSLAIPPADGNGSIMRSCSEQPTRRGNRCGRHKSRSRREQSQDYSN</sequence>
<keyword evidence="3" id="KW-1185">Reference proteome</keyword>
<feature type="compositionally biased region" description="Basic residues" evidence="1">
    <location>
        <begin position="250"/>
        <end position="261"/>
    </location>
</feature>
<evidence type="ECO:0000256" key="1">
    <source>
        <dbReference type="SAM" id="MobiDB-lite"/>
    </source>
</evidence>
<dbReference type="AlphaFoldDB" id="A0A9K3CMM3"/>
<feature type="compositionally biased region" description="Basic and acidic residues" evidence="1">
    <location>
        <begin position="262"/>
        <end position="271"/>
    </location>
</feature>
<evidence type="ECO:0000313" key="2">
    <source>
        <dbReference type="EMBL" id="GIQ79908.1"/>
    </source>
</evidence>